<dbReference type="Proteomes" id="UP000218418">
    <property type="component" value="Chromosome"/>
</dbReference>
<name>A0A1Z4LZU2_9CYAN</name>
<sequence>MSKFQINDIKLDGSELFNDSEAFLSDLQDSEVDNIVGGLMSETIDKSLLTADLDEKAYVTTAYIPKEPICYIPREPICWFPIKPIKPICPTKPIIIFNPCPVIL</sequence>
<dbReference type="AlphaFoldDB" id="A0A1Z4LZU2"/>
<dbReference type="EMBL" id="AP018227">
    <property type="protein sequence ID" value="BAY86754.1"/>
    <property type="molecule type" value="Genomic_DNA"/>
</dbReference>
<evidence type="ECO:0000313" key="1">
    <source>
        <dbReference type="EMBL" id="BAY86754.1"/>
    </source>
</evidence>
<organism evidence="1 2">
    <name type="scientific">Calothrix parasitica NIES-267</name>
    <dbReference type="NCBI Taxonomy" id="1973488"/>
    <lineage>
        <taxon>Bacteria</taxon>
        <taxon>Bacillati</taxon>
        <taxon>Cyanobacteriota</taxon>
        <taxon>Cyanophyceae</taxon>
        <taxon>Nostocales</taxon>
        <taxon>Calotrichaceae</taxon>
        <taxon>Calothrix</taxon>
    </lineage>
</organism>
<reference evidence="1 2" key="1">
    <citation type="submission" date="2017-06" db="EMBL/GenBank/DDBJ databases">
        <title>Genome sequencing of cyanobaciteial culture collection at National Institute for Environmental Studies (NIES).</title>
        <authorList>
            <person name="Hirose Y."/>
            <person name="Shimura Y."/>
            <person name="Fujisawa T."/>
            <person name="Nakamura Y."/>
            <person name="Kawachi M."/>
        </authorList>
    </citation>
    <scope>NUCLEOTIDE SEQUENCE [LARGE SCALE GENOMIC DNA]</scope>
    <source>
        <strain evidence="1 2">NIES-267</strain>
    </source>
</reference>
<accession>A0A1Z4LZU2</accession>
<evidence type="ECO:0000313" key="2">
    <source>
        <dbReference type="Proteomes" id="UP000218418"/>
    </source>
</evidence>
<protein>
    <submittedName>
        <fullName evidence="1">Uncharacterized protein</fullName>
    </submittedName>
</protein>
<keyword evidence="2" id="KW-1185">Reference proteome</keyword>
<gene>
    <name evidence="1" type="ORF">NIES267_62650</name>
</gene>
<dbReference type="OrthoDB" id="427149at2"/>
<proteinExistence type="predicted"/>